<dbReference type="EMBL" id="SFCI01002094">
    <property type="protein sequence ID" value="TFY74422.1"/>
    <property type="molecule type" value="Genomic_DNA"/>
</dbReference>
<name>A0A4Y9ZID8_9AGAM</name>
<dbReference type="AlphaFoldDB" id="A0A4Y9ZID8"/>
<protein>
    <submittedName>
        <fullName evidence="1">Uncharacterized protein</fullName>
    </submittedName>
</protein>
<sequence length="65" mass="7441">MTCAHASHIPDVAPEARMSREIIQMEHEMCSYLEQLNVDPKTLRNFEMQSALTLASPAQMRARRP</sequence>
<organism evidence="1 2">
    <name type="scientific">Hericium alpestre</name>
    <dbReference type="NCBI Taxonomy" id="135208"/>
    <lineage>
        <taxon>Eukaryota</taxon>
        <taxon>Fungi</taxon>
        <taxon>Dikarya</taxon>
        <taxon>Basidiomycota</taxon>
        <taxon>Agaricomycotina</taxon>
        <taxon>Agaricomycetes</taxon>
        <taxon>Russulales</taxon>
        <taxon>Hericiaceae</taxon>
        <taxon>Hericium</taxon>
    </lineage>
</organism>
<proteinExistence type="predicted"/>
<dbReference type="OrthoDB" id="244495at2759"/>
<accession>A0A4Y9ZID8</accession>
<gene>
    <name evidence="1" type="ORF">EWM64_g9590</name>
</gene>
<reference evidence="1 2" key="1">
    <citation type="submission" date="2019-02" db="EMBL/GenBank/DDBJ databases">
        <title>Genome sequencing of the rare red list fungi Hericium alpestre (H. flagellum).</title>
        <authorList>
            <person name="Buettner E."/>
            <person name="Kellner H."/>
        </authorList>
    </citation>
    <scope>NUCLEOTIDE SEQUENCE [LARGE SCALE GENOMIC DNA]</scope>
    <source>
        <strain evidence="1 2">DSM 108284</strain>
    </source>
</reference>
<keyword evidence="2" id="KW-1185">Reference proteome</keyword>
<evidence type="ECO:0000313" key="1">
    <source>
        <dbReference type="EMBL" id="TFY74422.1"/>
    </source>
</evidence>
<evidence type="ECO:0000313" key="2">
    <source>
        <dbReference type="Proteomes" id="UP000298061"/>
    </source>
</evidence>
<comment type="caution">
    <text evidence="1">The sequence shown here is derived from an EMBL/GenBank/DDBJ whole genome shotgun (WGS) entry which is preliminary data.</text>
</comment>
<dbReference type="Proteomes" id="UP000298061">
    <property type="component" value="Unassembled WGS sequence"/>
</dbReference>